<dbReference type="OMA" id="MYSCDHE"/>
<dbReference type="EMBL" id="NCVQ01000006">
    <property type="protein sequence ID" value="PWZ23242.1"/>
    <property type="molecule type" value="Genomic_DNA"/>
</dbReference>
<feature type="region of interest" description="Disordered" evidence="1">
    <location>
        <begin position="51"/>
        <end position="90"/>
    </location>
</feature>
<gene>
    <name evidence="3" type="ORF">Zm00014a_000820</name>
</gene>
<organism evidence="3 4">
    <name type="scientific">Zea mays</name>
    <name type="common">Maize</name>
    <dbReference type="NCBI Taxonomy" id="4577"/>
    <lineage>
        <taxon>Eukaryota</taxon>
        <taxon>Viridiplantae</taxon>
        <taxon>Streptophyta</taxon>
        <taxon>Embryophyta</taxon>
        <taxon>Tracheophyta</taxon>
        <taxon>Spermatophyta</taxon>
        <taxon>Magnoliopsida</taxon>
        <taxon>Liliopsida</taxon>
        <taxon>Poales</taxon>
        <taxon>Poaceae</taxon>
        <taxon>PACMAD clade</taxon>
        <taxon>Panicoideae</taxon>
        <taxon>Andropogonodae</taxon>
        <taxon>Andropogoneae</taxon>
        <taxon>Tripsacinae</taxon>
        <taxon>Zea</taxon>
    </lineage>
</organism>
<evidence type="ECO:0000256" key="1">
    <source>
        <dbReference type="SAM" id="MobiDB-lite"/>
    </source>
</evidence>
<feature type="compositionally biased region" description="Low complexity" evidence="1">
    <location>
        <begin position="143"/>
        <end position="152"/>
    </location>
</feature>
<sequence length="208" mass="20970">MYSFEQQDHTAAARTTTGTATLDTTSYLQPCAGAAAAARSLQLPAHHPGHQALRTAPAVPPRRGKSAKKHATAAAARHSPSPSSSRRSSTTVVATDVANFRAMVQELTGFPPAAIFRPLPRRVHAASPFVAVAAGQGCGHGGSEATNSSTAGAGSGSGSGSSPGDAPAVPPVALAAQQQPQFAPLGVFDGLPDLGSPEFDSWGDLSID</sequence>
<accession>A0A3L6EQ93</accession>
<dbReference type="Proteomes" id="UP000251960">
    <property type="component" value="Chromosome 5"/>
</dbReference>
<feature type="compositionally biased region" description="Low complexity" evidence="1">
    <location>
        <begin position="162"/>
        <end position="176"/>
    </location>
</feature>
<dbReference type="PANTHER" id="PTHR33179:SF10">
    <property type="entry name" value="OS02G0753700 PROTEIN"/>
    <property type="match status" value="1"/>
</dbReference>
<comment type="caution">
    <text evidence="3">The sequence shown here is derived from an EMBL/GenBank/DDBJ whole genome shotgun (WGS) entry which is preliminary data.</text>
</comment>
<dbReference type="AlphaFoldDB" id="A0A3L6EQ93"/>
<feature type="compositionally biased region" description="Low complexity" evidence="1">
    <location>
        <begin position="72"/>
        <end position="90"/>
    </location>
</feature>
<proteinExistence type="predicted"/>
<dbReference type="InterPro" id="IPR039609">
    <property type="entry name" value="VQ_15/22"/>
</dbReference>
<evidence type="ECO:0000313" key="3">
    <source>
        <dbReference type="EMBL" id="PWZ23242.1"/>
    </source>
</evidence>
<dbReference type="Pfam" id="PF05678">
    <property type="entry name" value="VQ"/>
    <property type="match status" value="1"/>
</dbReference>
<reference evidence="3 4" key="1">
    <citation type="journal article" date="2018" name="Nat. Genet.">
        <title>Extensive intraspecific gene order and gene structural variations between Mo17 and other maize genomes.</title>
        <authorList>
            <person name="Sun S."/>
            <person name="Zhou Y."/>
            <person name="Chen J."/>
            <person name="Shi J."/>
            <person name="Zhao H."/>
            <person name="Zhao H."/>
            <person name="Song W."/>
            <person name="Zhang M."/>
            <person name="Cui Y."/>
            <person name="Dong X."/>
            <person name="Liu H."/>
            <person name="Ma X."/>
            <person name="Jiao Y."/>
            <person name="Wang B."/>
            <person name="Wei X."/>
            <person name="Stein J.C."/>
            <person name="Glaubitz J.C."/>
            <person name="Lu F."/>
            <person name="Yu G."/>
            <person name="Liang C."/>
            <person name="Fengler K."/>
            <person name="Li B."/>
            <person name="Rafalski A."/>
            <person name="Schnable P.S."/>
            <person name="Ware D.H."/>
            <person name="Buckler E.S."/>
            <person name="Lai J."/>
        </authorList>
    </citation>
    <scope>NUCLEOTIDE SEQUENCE [LARGE SCALE GENOMIC DNA]</scope>
    <source>
        <strain evidence="4">cv. Missouri 17</strain>
        <tissue evidence="3">Seedling</tissue>
    </source>
</reference>
<dbReference type="ExpressionAtlas" id="A0A3L6EQ93">
    <property type="expression patterns" value="baseline and differential"/>
</dbReference>
<dbReference type="PANTHER" id="PTHR33179">
    <property type="entry name" value="VQ MOTIF-CONTAINING PROTEIN"/>
    <property type="match status" value="1"/>
</dbReference>
<dbReference type="OrthoDB" id="682662at2759"/>
<protein>
    <recommendedName>
        <fullName evidence="2">VQ domain-containing protein</fullName>
    </recommendedName>
</protein>
<feature type="compositionally biased region" description="Basic residues" evidence="1">
    <location>
        <begin position="62"/>
        <end position="71"/>
    </location>
</feature>
<feature type="region of interest" description="Disordered" evidence="1">
    <location>
        <begin position="138"/>
        <end position="176"/>
    </location>
</feature>
<dbReference type="InterPro" id="IPR008889">
    <property type="entry name" value="VQ"/>
</dbReference>
<feature type="domain" description="VQ" evidence="2">
    <location>
        <begin position="87"/>
        <end position="113"/>
    </location>
</feature>
<evidence type="ECO:0000259" key="2">
    <source>
        <dbReference type="Pfam" id="PF05678"/>
    </source>
</evidence>
<evidence type="ECO:0000313" key="4">
    <source>
        <dbReference type="Proteomes" id="UP000251960"/>
    </source>
</evidence>
<name>A0A3L6EQ93_MAIZE</name>
<dbReference type="KEGG" id="zma:100280842"/>